<feature type="compositionally biased region" description="Polar residues" evidence="1">
    <location>
        <begin position="1"/>
        <end position="15"/>
    </location>
</feature>
<feature type="region of interest" description="Disordered" evidence="1">
    <location>
        <begin position="420"/>
        <end position="495"/>
    </location>
</feature>
<evidence type="ECO:0000313" key="2">
    <source>
        <dbReference type="EMBL" id="KAK3672457.1"/>
    </source>
</evidence>
<feature type="region of interest" description="Disordered" evidence="1">
    <location>
        <begin position="190"/>
        <end position="252"/>
    </location>
</feature>
<dbReference type="Proteomes" id="UP001274830">
    <property type="component" value="Unassembled WGS sequence"/>
</dbReference>
<reference evidence="2" key="1">
    <citation type="submission" date="2023-07" db="EMBL/GenBank/DDBJ databases">
        <title>Black Yeasts Isolated from many extreme environments.</title>
        <authorList>
            <person name="Coleine C."/>
            <person name="Stajich J.E."/>
            <person name="Selbmann L."/>
        </authorList>
    </citation>
    <scope>NUCLEOTIDE SEQUENCE</scope>
    <source>
        <strain evidence="2">CCFEE 5485</strain>
    </source>
</reference>
<dbReference type="EMBL" id="JAUTXT010000033">
    <property type="protein sequence ID" value="KAK3672457.1"/>
    <property type="molecule type" value="Genomic_DNA"/>
</dbReference>
<keyword evidence="3" id="KW-1185">Reference proteome</keyword>
<evidence type="ECO:0000313" key="3">
    <source>
        <dbReference type="Proteomes" id="UP001274830"/>
    </source>
</evidence>
<feature type="compositionally biased region" description="Polar residues" evidence="1">
    <location>
        <begin position="43"/>
        <end position="57"/>
    </location>
</feature>
<organism evidence="2 3">
    <name type="scientific">Recurvomyces mirabilis</name>
    <dbReference type="NCBI Taxonomy" id="574656"/>
    <lineage>
        <taxon>Eukaryota</taxon>
        <taxon>Fungi</taxon>
        <taxon>Dikarya</taxon>
        <taxon>Ascomycota</taxon>
        <taxon>Pezizomycotina</taxon>
        <taxon>Dothideomycetes</taxon>
        <taxon>Dothideomycetidae</taxon>
        <taxon>Mycosphaerellales</taxon>
        <taxon>Teratosphaeriaceae</taxon>
        <taxon>Recurvomyces</taxon>
    </lineage>
</organism>
<protein>
    <submittedName>
        <fullName evidence="2">Uncharacterized protein</fullName>
    </submittedName>
</protein>
<feature type="compositionally biased region" description="Polar residues" evidence="1">
    <location>
        <begin position="467"/>
        <end position="495"/>
    </location>
</feature>
<sequence length="656" mass="72751">MERSNNGAYGRTQNVLPGWTADGRASTESQRIVRKRSTLGVRNASQPLPSSRTTLQAQHHGAAYVDGSQARKSSLRNVVRKIFGRRSKEIPAVQQKSPPRHAYHRSEPSALVPHVEEADNGPDDMAVAQRTFSVPLQSPPSPGLHRTRSPYAVEFPHSARLKPLNLGDPYYAPGSQLRRRKTMPSVLLTEEDDPDLTSPPKDPAVPAFEVTRDAPVPEPARGSTSRSMKRRSRSADDLRQSLADRQEYPPRKRSDEIRFWRESFQGSVLRASGFVSRENSSMGLEESMPEPMPELRDEDVPISDNTGPIDTRQSRSGTIGTFRSSPPGHGHTFSQTDVRSASGYGTELSRDLEDRVAKLESGLHDFQRSLARLTADRNRQTVMVGGMPQRRSSLNARTPSMLADTLSDPLTLAYTLYGQPEQQRPSTSPQPPRTPTRNTAPSRPPVPPLPMGSDRIREAYSTPPPNTTRGPTSHPVQARQSDTSENNSDGQPQPYTFRSLYEMLTDERSARRRLEGQLRGMRQEISDLQYHVSSSQVQSQRSSFVPMEPVAGSSRIRDLLRETEQSPPGSSSVTQYPHLPQLQQPSQALRDSGNTVFTTSTGGRGGLMSRFSHSDSEAGAMADSTDDLETPYEAYQTPLEERHRTPFGTVGEIDMF</sequence>
<comment type="caution">
    <text evidence="2">The sequence shown here is derived from an EMBL/GenBank/DDBJ whole genome shotgun (WGS) entry which is preliminary data.</text>
</comment>
<accession>A0AAE0TRG3</accession>
<feature type="region of interest" description="Disordered" evidence="1">
    <location>
        <begin position="1"/>
        <end position="62"/>
    </location>
</feature>
<feature type="region of interest" description="Disordered" evidence="1">
    <location>
        <begin position="306"/>
        <end position="346"/>
    </location>
</feature>
<proteinExistence type="predicted"/>
<feature type="compositionally biased region" description="Basic and acidic residues" evidence="1">
    <location>
        <begin position="233"/>
        <end position="252"/>
    </location>
</feature>
<feature type="compositionally biased region" description="Polar residues" evidence="1">
    <location>
        <begin position="585"/>
        <end position="601"/>
    </location>
</feature>
<name>A0AAE0TRG3_9PEZI</name>
<feature type="compositionally biased region" description="Polar residues" evidence="1">
    <location>
        <begin position="314"/>
        <end position="324"/>
    </location>
</feature>
<evidence type="ECO:0000256" key="1">
    <source>
        <dbReference type="SAM" id="MobiDB-lite"/>
    </source>
</evidence>
<feature type="region of interest" description="Disordered" evidence="1">
    <location>
        <begin position="585"/>
        <end position="632"/>
    </location>
</feature>
<gene>
    <name evidence="2" type="ORF">LTR78_007764</name>
</gene>
<dbReference type="AlphaFoldDB" id="A0AAE0TRG3"/>